<evidence type="ECO:0000256" key="4">
    <source>
        <dbReference type="SAM" id="Coils"/>
    </source>
</evidence>
<sequence>MGDGLNTEDYKNVKMGASNNPNALRLATLQDKKKTLEETIAKRNQELRQLCLKEAELTGITPSEIPIESGESPSSNRRKVVGTSFQLNILNNVNAEDVSVSNLEVQLQFHSKMAEAAIGLANDASSSKTLRRQHMSEYEHHKTQCNLLQDKLNQLQGIHQSPSPGHQQKQKKKPRPPDQDAVSVNLNVGDMFGKSVLRHSMRSLQHPLYSAEPNEYKFSSHPKLTYRNSDDNLYIENAQHMKNEDALIYNLYKLNLSKGLDPSESMDTPHNIVQYVPSTPTLPLYQQYVPSYQKTQQNHVIRNSPPQMVSPSGSYEMNMHSDRQEYHQYKIPHTNTQGQLHKNVTSLSNQKISYMPATPTQYHYGHPYNTEQPRSYNPLQIQPHQQYEHDVMTSGLGGYWKKKENGEMTWCNANFDNVWQRDKRCGSLDRRKNKRVHKRISPNVDVKCATLSSMPIQHEPNRNITMQIPQAAFRNRQENCQLVRTQSLGSVGVQTLDGVWPSDDNSSCGSETHSFNDSNANARKQKRKEWYETSLDDPAPNTPRTPRSLSTIPSILPDVKYTEVPLTNYMSPTSIPKSIIEIPAESNPSNLSKMTEANIELFNNNIPKNCTIVTAGHCKPYHEETKPFEMSDFYKYSTKFKKSPNKDAAEGVIQKGVYQPLQPMTCQPFSPITNTNGPLLIQSPNLNASPQDFQHDMNAWYKTEDHDDNTNKDCSHSTATLV</sequence>
<feature type="coiled-coil region" evidence="4">
    <location>
        <begin position="26"/>
        <end position="53"/>
    </location>
</feature>
<feature type="domain" description="Cytohesin Ubiquitin Protein Inducing" evidence="6">
    <location>
        <begin position="24"/>
        <end position="128"/>
    </location>
</feature>
<protein>
    <submittedName>
        <fullName evidence="7">Cytohesin Ubiquitin Protein Inducing Domain</fullName>
    </submittedName>
</protein>
<evidence type="ECO:0000256" key="5">
    <source>
        <dbReference type="SAM" id="MobiDB-lite"/>
    </source>
</evidence>
<proteinExistence type="predicted"/>
<dbReference type="Pfam" id="PF11819">
    <property type="entry name" value="CUPID"/>
    <property type="match status" value="1"/>
</dbReference>
<dbReference type="InterPro" id="IPR021774">
    <property type="entry name" value="CUPID"/>
</dbReference>
<reference evidence="7 8" key="1">
    <citation type="journal article" date="2024" name="BMC Genomics">
        <title>De novo assembly and annotation of Popillia japonica's genome with initial clues to its potential as an invasive pest.</title>
        <authorList>
            <person name="Cucini C."/>
            <person name="Boschi S."/>
            <person name="Funari R."/>
            <person name="Cardaioli E."/>
            <person name="Iannotti N."/>
            <person name="Marturano G."/>
            <person name="Paoli F."/>
            <person name="Bruttini M."/>
            <person name="Carapelli A."/>
            <person name="Frati F."/>
            <person name="Nardi F."/>
        </authorList>
    </citation>
    <scope>NUCLEOTIDE SEQUENCE [LARGE SCALE GENOMIC DNA]</scope>
    <source>
        <strain evidence="7">DMR45628</strain>
    </source>
</reference>
<dbReference type="Proteomes" id="UP001458880">
    <property type="component" value="Unassembled WGS sequence"/>
</dbReference>
<feature type="compositionally biased region" description="Polar residues" evidence="5">
    <location>
        <begin position="542"/>
        <end position="551"/>
    </location>
</feature>
<evidence type="ECO:0000256" key="1">
    <source>
        <dbReference type="ARBA" id="ARBA00004496"/>
    </source>
</evidence>
<evidence type="ECO:0000259" key="6">
    <source>
        <dbReference type="Pfam" id="PF11819"/>
    </source>
</evidence>
<comment type="caution">
    <text evidence="7">The sequence shown here is derived from an EMBL/GenBank/DDBJ whole genome shotgun (WGS) entry which is preliminary data.</text>
</comment>
<evidence type="ECO:0000313" key="8">
    <source>
        <dbReference type="Proteomes" id="UP001458880"/>
    </source>
</evidence>
<keyword evidence="3 4" id="KW-0175">Coiled coil</keyword>
<dbReference type="PANTHER" id="PTHR46079">
    <property type="entry name" value="FERM DOMAIN-CONTAINING PROTEIN 4"/>
    <property type="match status" value="1"/>
</dbReference>
<dbReference type="InterPro" id="IPR047176">
    <property type="entry name" value="FRMD4A/B"/>
</dbReference>
<evidence type="ECO:0000313" key="7">
    <source>
        <dbReference type="EMBL" id="KAK9680079.1"/>
    </source>
</evidence>
<keyword evidence="8" id="KW-1185">Reference proteome</keyword>
<feature type="compositionally biased region" description="Polar residues" evidence="5">
    <location>
        <begin position="503"/>
        <end position="522"/>
    </location>
</feature>
<dbReference type="GO" id="GO:0005737">
    <property type="term" value="C:cytoplasm"/>
    <property type="evidence" value="ECO:0007669"/>
    <property type="project" value="UniProtKB-SubCell"/>
</dbReference>
<feature type="region of interest" description="Disordered" evidence="5">
    <location>
        <begin position="502"/>
        <end position="551"/>
    </location>
</feature>
<comment type="subcellular location">
    <subcellularLocation>
        <location evidence="1">Cytoplasm</location>
    </subcellularLocation>
</comment>
<organism evidence="7 8">
    <name type="scientific">Popillia japonica</name>
    <name type="common">Japanese beetle</name>
    <dbReference type="NCBI Taxonomy" id="7064"/>
    <lineage>
        <taxon>Eukaryota</taxon>
        <taxon>Metazoa</taxon>
        <taxon>Ecdysozoa</taxon>
        <taxon>Arthropoda</taxon>
        <taxon>Hexapoda</taxon>
        <taxon>Insecta</taxon>
        <taxon>Pterygota</taxon>
        <taxon>Neoptera</taxon>
        <taxon>Endopterygota</taxon>
        <taxon>Coleoptera</taxon>
        <taxon>Polyphaga</taxon>
        <taxon>Scarabaeiformia</taxon>
        <taxon>Scarabaeidae</taxon>
        <taxon>Rutelinae</taxon>
        <taxon>Popillia</taxon>
    </lineage>
</organism>
<keyword evidence="2" id="KW-0963">Cytoplasm</keyword>
<accession>A0AAW1HU36</accession>
<dbReference type="PANTHER" id="PTHR46079:SF2">
    <property type="entry name" value="FERM DOMAIN-CONTAINING PROTEIN"/>
    <property type="match status" value="1"/>
</dbReference>
<dbReference type="EMBL" id="JASPKY010000936">
    <property type="protein sequence ID" value="KAK9680079.1"/>
    <property type="molecule type" value="Genomic_DNA"/>
</dbReference>
<name>A0AAW1HU36_POPJA</name>
<dbReference type="AlphaFoldDB" id="A0AAW1HU36"/>
<evidence type="ECO:0000256" key="2">
    <source>
        <dbReference type="ARBA" id="ARBA00022490"/>
    </source>
</evidence>
<dbReference type="GO" id="GO:0090162">
    <property type="term" value="P:establishment of epithelial cell polarity"/>
    <property type="evidence" value="ECO:0007669"/>
    <property type="project" value="InterPro"/>
</dbReference>
<gene>
    <name evidence="7" type="ORF">QE152_g39366</name>
</gene>
<evidence type="ECO:0000256" key="3">
    <source>
        <dbReference type="ARBA" id="ARBA00023054"/>
    </source>
</evidence>
<feature type="region of interest" description="Disordered" evidence="5">
    <location>
        <begin position="157"/>
        <end position="183"/>
    </location>
</feature>